<evidence type="ECO:0000313" key="1">
    <source>
        <dbReference type="EMBL" id="GFD54983.1"/>
    </source>
</evidence>
<dbReference type="EMBL" id="BKCJ011812677">
    <property type="protein sequence ID" value="GFD54983.1"/>
    <property type="molecule type" value="Genomic_DNA"/>
</dbReference>
<gene>
    <name evidence="1" type="ORF">Tci_926952</name>
</gene>
<reference evidence="1" key="1">
    <citation type="journal article" date="2019" name="Sci. Rep.">
        <title>Draft genome of Tanacetum cinerariifolium, the natural source of mosquito coil.</title>
        <authorList>
            <person name="Yamashiro T."/>
            <person name="Shiraishi A."/>
            <person name="Satake H."/>
            <person name="Nakayama K."/>
        </authorList>
    </citation>
    <scope>NUCLEOTIDE SEQUENCE</scope>
</reference>
<dbReference type="AlphaFoldDB" id="A0A699X7C9"/>
<name>A0A699X7C9_TANCI</name>
<sequence>RSRLQLLDGCTWDAAKQASLLPSDIQSAEGKAFVTYLQAASDFYSGRFNEAENGFASLNDNAQPWLKEVSLYMVARTRLNAAQQDAFDEYGTRKD</sequence>
<proteinExistence type="predicted"/>
<protein>
    <submittedName>
        <fullName evidence="1">Uncharacterized protein</fullName>
    </submittedName>
</protein>
<organism evidence="1">
    <name type="scientific">Tanacetum cinerariifolium</name>
    <name type="common">Dalmatian daisy</name>
    <name type="synonym">Chrysanthemum cinerariifolium</name>
    <dbReference type="NCBI Taxonomy" id="118510"/>
    <lineage>
        <taxon>Eukaryota</taxon>
        <taxon>Viridiplantae</taxon>
        <taxon>Streptophyta</taxon>
        <taxon>Embryophyta</taxon>
        <taxon>Tracheophyta</taxon>
        <taxon>Spermatophyta</taxon>
        <taxon>Magnoliopsida</taxon>
        <taxon>eudicotyledons</taxon>
        <taxon>Gunneridae</taxon>
        <taxon>Pentapetalae</taxon>
        <taxon>asterids</taxon>
        <taxon>campanulids</taxon>
        <taxon>Asterales</taxon>
        <taxon>Asteraceae</taxon>
        <taxon>Asteroideae</taxon>
        <taxon>Anthemideae</taxon>
        <taxon>Anthemidinae</taxon>
        <taxon>Tanacetum</taxon>
    </lineage>
</organism>
<comment type="caution">
    <text evidence="1">The sequence shown here is derived from an EMBL/GenBank/DDBJ whole genome shotgun (WGS) entry which is preliminary data.</text>
</comment>
<feature type="non-terminal residue" evidence="1">
    <location>
        <position position="95"/>
    </location>
</feature>
<accession>A0A699X7C9</accession>
<feature type="non-terminal residue" evidence="1">
    <location>
        <position position="1"/>
    </location>
</feature>